<dbReference type="AlphaFoldDB" id="A0A1B8QD95"/>
<evidence type="ECO:0000313" key="5">
    <source>
        <dbReference type="Proteomes" id="UP000092616"/>
    </source>
</evidence>
<name>A0A1B8QD95_9GAMM</name>
<accession>A0A1B8QD95</accession>
<protein>
    <recommendedName>
        <fullName evidence="7">CheW-like domain-containing protein</fullName>
    </recommendedName>
</protein>
<dbReference type="Proteomes" id="UP000092616">
    <property type="component" value="Unassembled WGS sequence"/>
</dbReference>
<organism evidence="1 5">
    <name type="scientific">Faucicola atlantae</name>
    <dbReference type="NCBI Taxonomy" id="34059"/>
    <lineage>
        <taxon>Bacteria</taxon>
        <taxon>Pseudomonadati</taxon>
        <taxon>Pseudomonadota</taxon>
        <taxon>Gammaproteobacteria</taxon>
        <taxon>Moraxellales</taxon>
        <taxon>Moraxellaceae</taxon>
        <taxon>Faucicola</taxon>
    </lineage>
</organism>
<proteinExistence type="predicted"/>
<gene>
    <name evidence="1" type="ORF">A9306_08500</name>
    <name evidence="2" type="ORF">A9308_04430</name>
    <name evidence="3" type="ORF">NCTC11091_01798</name>
</gene>
<dbReference type="RefSeq" id="WP_067059278.1">
    <property type="nucleotide sequence ID" value="NZ_CP171132.1"/>
</dbReference>
<evidence type="ECO:0000313" key="3">
    <source>
        <dbReference type="EMBL" id="STY95988.1"/>
    </source>
</evidence>
<dbReference type="OrthoDB" id="6657691at2"/>
<evidence type="ECO:0008006" key="7">
    <source>
        <dbReference type="Google" id="ProtNLM"/>
    </source>
</evidence>
<evidence type="ECO:0000313" key="1">
    <source>
        <dbReference type="EMBL" id="OBX79568.1"/>
    </source>
</evidence>
<evidence type="ECO:0000313" key="6">
    <source>
        <dbReference type="Proteomes" id="UP000255193"/>
    </source>
</evidence>
<dbReference type="STRING" id="34059.A9308_04430"/>
<keyword evidence="5" id="KW-1185">Reference proteome</keyword>
<reference evidence="2 4" key="2">
    <citation type="submission" date="2016-06" db="EMBL/GenBank/DDBJ databases">
        <title>Draft genome of Moraxella atlantae CCUG 66109.</title>
        <authorList>
            <person name="Salva-Serra F."/>
            <person name="Engstrom-Jakobsson H."/>
            <person name="Thorell K."/>
            <person name="Gonzales-Siles L."/>
            <person name="Karlsson R."/>
            <person name="Boulund F."/>
            <person name="Engstrand L."/>
            <person name="Kristiansson E."/>
            <person name="Moore E."/>
        </authorList>
    </citation>
    <scope>NUCLEOTIDE SEQUENCE [LARGE SCALE GENOMIC DNA]</scope>
    <source>
        <strain evidence="2 4">CCUG 66109</strain>
    </source>
</reference>
<dbReference type="EMBL" id="LZMZ01000009">
    <property type="protein sequence ID" value="OBX79880.1"/>
    <property type="molecule type" value="Genomic_DNA"/>
</dbReference>
<sequence>MAQNFIKAFSDKEALSSLNITRAQLDIVRIPVVDAPDWILPADLILAVEDFNERIWTYLWQGQDVAVYHLLPKTIEPTQIIVVESATDVHRLGLQIAGKISHHTVRIADIKDVTLDDTELATHGDAHAPVAPPSAAPIAAGANYTPLATRQDYVYQPIMFHDELCVVPNLDKLSHFLVDLDS</sequence>
<evidence type="ECO:0000313" key="4">
    <source>
        <dbReference type="Proteomes" id="UP000092508"/>
    </source>
</evidence>
<reference evidence="1 5" key="1">
    <citation type="submission" date="2016-06" db="EMBL/GenBank/DDBJ databases">
        <title>Draft genome of Moraxella atlantae CCUG 59586.</title>
        <authorList>
            <person name="Salva-Serra F."/>
            <person name="Engstrom-Jakobsson H."/>
            <person name="Thorell K."/>
            <person name="Gonzales-Siles L."/>
            <person name="Karlsson R."/>
            <person name="Boulund F."/>
            <person name="Engstrand L."/>
            <person name="Kristiansson E."/>
            <person name="Moore E."/>
        </authorList>
    </citation>
    <scope>NUCLEOTIDE SEQUENCE [LARGE SCALE GENOMIC DNA]</scope>
    <source>
        <strain evidence="1 5">CCUG 59586</strain>
    </source>
</reference>
<reference evidence="3 6" key="3">
    <citation type="submission" date="2018-06" db="EMBL/GenBank/DDBJ databases">
        <authorList>
            <consortium name="Pathogen Informatics"/>
            <person name="Doyle S."/>
        </authorList>
    </citation>
    <scope>NUCLEOTIDE SEQUENCE [LARGE SCALE GENOMIC DNA]</scope>
    <source>
        <strain evidence="3 6">NCTC11091</strain>
    </source>
</reference>
<evidence type="ECO:0000313" key="2">
    <source>
        <dbReference type="EMBL" id="OBX79880.1"/>
    </source>
</evidence>
<dbReference type="EMBL" id="LZNA01000041">
    <property type="protein sequence ID" value="OBX79568.1"/>
    <property type="molecule type" value="Genomic_DNA"/>
</dbReference>
<dbReference type="Proteomes" id="UP000092508">
    <property type="component" value="Unassembled WGS sequence"/>
</dbReference>
<dbReference type="Proteomes" id="UP000255193">
    <property type="component" value="Unassembled WGS sequence"/>
</dbReference>
<dbReference type="EMBL" id="UGQA01000001">
    <property type="protein sequence ID" value="STY95988.1"/>
    <property type="molecule type" value="Genomic_DNA"/>
</dbReference>